<sequence length="23" mass="2749">MKIIFYHSTAYDVIFVILVLEFS</sequence>
<proteinExistence type="predicted"/>
<reference evidence="1" key="1">
    <citation type="submission" date="2018-02" db="EMBL/GenBank/DDBJ databases">
        <title>Rhizophora mucronata_Transcriptome.</title>
        <authorList>
            <person name="Meera S.P."/>
            <person name="Sreeshan A."/>
            <person name="Augustine A."/>
        </authorList>
    </citation>
    <scope>NUCLEOTIDE SEQUENCE</scope>
    <source>
        <tissue evidence="1">Leaf</tissue>
    </source>
</reference>
<dbReference type="EMBL" id="GGEC01075976">
    <property type="protein sequence ID" value="MBX56460.1"/>
    <property type="molecule type" value="Transcribed_RNA"/>
</dbReference>
<dbReference type="AlphaFoldDB" id="A0A2P2PNY2"/>
<name>A0A2P2PNY2_RHIMU</name>
<evidence type="ECO:0000313" key="1">
    <source>
        <dbReference type="EMBL" id="MBX56460.1"/>
    </source>
</evidence>
<organism evidence="1">
    <name type="scientific">Rhizophora mucronata</name>
    <name type="common">Asiatic mangrove</name>
    <dbReference type="NCBI Taxonomy" id="61149"/>
    <lineage>
        <taxon>Eukaryota</taxon>
        <taxon>Viridiplantae</taxon>
        <taxon>Streptophyta</taxon>
        <taxon>Embryophyta</taxon>
        <taxon>Tracheophyta</taxon>
        <taxon>Spermatophyta</taxon>
        <taxon>Magnoliopsida</taxon>
        <taxon>eudicotyledons</taxon>
        <taxon>Gunneridae</taxon>
        <taxon>Pentapetalae</taxon>
        <taxon>rosids</taxon>
        <taxon>fabids</taxon>
        <taxon>Malpighiales</taxon>
        <taxon>Rhizophoraceae</taxon>
        <taxon>Rhizophora</taxon>
    </lineage>
</organism>
<accession>A0A2P2PNY2</accession>
<protein>
    <submittedName>
        <fullName evidence="1">Uncharacterized protein</fullName>
    </submittedName>
</protein>